<name>A0A0H2VHV4_STAES</name>
<dbReference type="Proteomes" id="UP000001411">
    <property type="component" value="Chromosome"/>
</dbReference>
<dbReference type="InterPro" id="IPR000073">
    <property type="entry name" value="AB_hydrolase_1"/>
</dbReference>
<dbReference type="AlphaFoldDB" id="A0A0H2VHV4"/>
<dbReference type="eggNOG" id="COG0596">
    <property type="taxonomic scope" value="Bacteria"/>
</dbReference>
<dbReference type="Gene3D" id="3.40.50.1820">
    <property type="entry name" value="alpha/beta hydrolase"/>
    <property type="match status" value="1"/>
</dbReference>
<protein>
    <recommendedName>
        <fullName evidence="1">Serine aminopeptidase S33 domain-containing protein</fullName>
    </recommendedName>
</protein>
<dbReference type="Pfam" id="PF12146">
    <property type="entry name" value="Hydrolase_4"/>
    <property type="match status" value="1"/>
</dbReference>
<dbReference type="InterPro" id="IPR050471">
    <property type="entry name" value="AB_hydrolase"/>
</dbReference>
<evidence type="ECO:0000259" key="1">
    <source>
        <dbReference type="Pfam" id="PF12146"/>
    </source>
</evidence>
<dbReference type="EMBL" id="AE015929">
    <property type="protein sequence ID" value="AAO05691.1"/>
    <property type="molecule type" value="Genomic_DNA"/>
</dbReference>
<dbReference type="PANTHER" id="PTHR43433:SF4">
    <property type="entry name" value="NON-HEME CHLOROPEROXIDASE-RELATED"/>
    <property type="match status" value="1"/>
</dbReference>
<evidence type="ECO:0000313" key="2">
    <source>
        <dbReference type="EMBL" id="AAO05691.1"/>
    </source>
</evidence>
<sequence length="293" mass="33378">MYMIKQNFTTKVYPLKQFEGEYSEVAYAGDSQADDVIVFIHGALLTYKIMTMFEPYFRDYKLIFINCPSRGRSSDLDRDTHTLDDYAARIYDVLTQIVKEQQIKELSIVGYSMGGMIATRLLKYNTLPVSHLIYLHSAAKITPDASMLARLFTSESKRAVLKDEIKAVKNLPQYILDKTIYAQKENALDLVQFIAPIKTIITDMIYTINTDYLPDIDEIKQFPKILFMSGKEDQIIPYTDSQATLEKFKALGGETKEVIYPGIGHIDFPSVLETQSDGQTGVVDEIKAWISKK</sequence>
<dbReference type="PRINTS" id="PR00111">
    <property type="entry name" value="ABHYDROLASE"/>
</dbReference>
<dbReference type="InterPro" id="IPR029058">
    <property type="entry name" value="AB_hydrolase_fold"/>
</dbReference>
<feature type="domain" description="Serine aminopeptidase S33" evidence="1">
    <location>
        <begin position="33"/>
        <end position="265"/>
    </location>
</feature>
<accession>A0A0H2VHV4</accession>
<gene>
    <name evidence="2" type="ordered locus">SE_2050</name>
</gene>
<proteinExistence type="predicted"/>
<evidence type="ECO:0000313" key="3">
    <source>
        <dbReference type="Proteomes" id="UP000001411"/>
    </source>
</evidence>
<dbReference type="PANTHER" id="PTHR43433">
    <property type="entry name" value="HYDROLASE, ALPHA/BETA FOLD FAMILY PROTEIN"/>
    <property type="match status" value="1"/>
</dbReference>
<reference evidence="2 3" key="1">
    <citation type="journal article" date="2003" name="Mol. Microbiol.">
        <title>Genome-based analysis of virulence genes in a non-biofilm-forming Staphylococcus epidermidis strain (ATCC 12228).</title>
        <authorList>
            <person name="Zhang Y.Q."/>
            <person name="Ren S.X."/>
            <person name="Li H.L."/>
            <person name="Wang Y.X."/>
            <person name="Fu G."/>
            <person name="Yang J."/>
            <person name="Qin Z.Q."/>
            <person name="Miao Y.G."/>
            <person name="Wang W.Y."/>
            <person name="Chen R.S."/>
            <person name="Shen Y."/>
            <person name="Chen Z."/>
            <person name="Yuan Z.H."/>
            <person name="Zhao G.P."/>
            <person name="Qu D."/>
            <person name="Danchin A."/>
            <person name="Wen Y.M."/>
        </authorList>
    </citation>
    <scope>NUCLEOTIDE SEQUENCE [LARGE SCALE GENOMIC DNA]</scope>
    <source>
        <strain evidence="3">ATCC 12228 / FDA PCI 1200</strain>
    </source>
</reference>
<dbReference type="PATRIC" id="fig|176280.10.peg.2003"/>
<dbReference type="KEGG" id="sep:SE_2050"/>
<dbReference type="SUPFAM" id="SSF53474">
    <property type="entry name" value="alpha/beta-Hydrolases"/>
    <property type="match status" value="1"/>
</dbReference>
<dbReference type="InterPro" id="IPR022742">
    <property type="entry name" value="Hydrolase_4"/>
</dbReference>
<dbReference type="OrthoDB" id="9786110at2"/>
<organism evidence="2 3">
    <name type="scientific">Staphylococcus epidermidis (strain ATCC 12228 / FDA PCI 1200)</name>
    <dbReference type="NCBI Taxonomy" id="176280"/>
    <lineage>
        <taxon>Bacteria</taxon>
        <taxon>Bacillati</taxon>
        <taxon>Bacillota</taxon>
        <taxon>Bacilli</taxon>
        <taxon>Bacillales</taxon>
        <taxon>Staphylococcaceae</taxon>
        <taxon>Staphylococcus</taxon>
    </lineage>
</organism>
<dbReference type="HOGENOM" id="CLU_924110_0_0_9"/>